<protein>
    <submittedName>
        <fullName evidence="8">RND efflux system, membrane fusion protein</fullName>
    </submittedName>
</protein>
<dbReference type="GO" id="GO:0046677">
    <property type="term" value="P:response to antibiotic"/>
    <property type="evidence" value="ECO:0007669"/>
    <property type="project" value="TreeGrafter"/>
</dbReference>
<evidence type="ECO:0000259" key="4">
    <source>
        <dbReference type="Pfam" id="PF25876"/>
    </source>
</evidence>
<accession>A0AA86K8C0</accession>
<dbReference type="Proteomes" id="UP001179121">
    <property type="component" value="Chromosome"/>
</dbReference>
<dbReference type="SUPFAM" id="SSF111369">
    <property type="entry name" value="HlyD-like secretion proteins"/>
    <property type="match status" value="1"/>
</dbReference>
<organism evidence="8 9">
    <name type="scientific">Nitrospira tepida</name>
    <dbReference type="NCBI Taxonomy" id="2973512"/>
    <lineage>
        <taxon>Bacteria</taxon>
        <taxon>Pseudomonadati</taxon>
        <taxon>Nitrospirota</taxon>
        <taxon>Nitrospiria</taxon>
        <taxon>Nitrospirales</taxon>
        <taxon>Nitrospiraceae</taxon>
        <taxon>Nitrospira</taxon>
    </lineage>
</organism>
<dbReference type="Gene3D" id="2.40.30.170">
    <property type="match status" value="1"/>
</dbReference>
<dbReference type="Pfam" id="PF25917">
    <property type="entry name" value="BSH_RND"/>
    <property type="match status" value="1"/>
</dbReference>
<dbReference type="Pfam" id="PF25876">
    <property type="entry name" value="HH_MFP_RND"/>
    <property type="match status" value="1"/>
</dbReference>
<evidence type="ECO:0000259" key="7">
    <source>
        <dbReference type="Pfam" id="PF25967"/>
    </source>
</evidence>
<evidence type="ECO:0000256" key="1">
    <source>
        <dbReference type="ARBA" id="ARBA00004196"/>
    </source>
</evidence>
<feature type="compositionally biased region" description="Pro residues" evidence="3">
    <location>
        <begin position="390"/>
        <end position="399"/>
    </location>
</feature>
<proteinExistence type="inferred from homology"/>
<dbReference type="InterPro" id="IPR006143">
    <property type="entry name" value="RND_pump_MFP"/>
</dbReference>
<comment type="subcellular location">
    <subcellularLocation>
        <location evidence="1">Cell envelope</location>
    </subcellularLocation>
</comment>
<dbReference type="InterPro" id="IPR058626">
    <property type="entry name" value="MdtA-like_b-barrel"/>
</dbReference>
<dbReference type="Gene3D" id="2.40.420.20">
    <property type="match status" value="1"/>
</dbReference>
<sequence length="399" mass="43709">MISKAATSLTIWFALSFLIAGFLGCKQEPASSAPRPVPEVQVLPVSYQTVPDEPEFIGQAEASRIVEIRSQVTGIMKERFFTEGRDVRKGDPLYRIDPVPFQAAYLSAKARVSQSQARLVQARQNLARVKPLLAEQAVSQKDLDDAVAEELAAKAALEAARGDVVKAKFDLDNTLIVAPIDGLIERTRYYEGRLVTAQTDLLTVIHQMDPMYVIVSAPESFLLKRRRDIIAKRIQHPGIYQLTGVITFVDGTVYPHQGILDFADVGLRAETGSRQARVVFPNPDRVLMPGQFVTVKFHGVSKPNAILVPQRAVQQGAKGPVVYVVGEGDKVELRDVKASVWRDKEWLIEDGLREGERVVVDGFQKVIPGAQVKPVQTTTAPKAPAEGTAPLPPGPHGSQ</sequence>
<evidence type="ECO:0000259" key="6">
    <source>
        <dbReference type="Pfam" id="PF25944"/>
    </source>
</evidence>
<dbReference type="RefSeq" id="WP_289266668.1">
    <property type="nucleotide sequence ID" value="NZ_OX365700.1"/>
</dbReference>
<dbReference type="Gene3D" id="2.40.50.100">
    <property type="match status" value="1"/>
</dbReference>
<dbReference type="PROSITE" id="PS51257">
    <property type="entry name" value="PROKAR_LIPOPROTEIN"/>
    <property type="match status" value="1"/>
</dbReference>
<dbReference type="GO" id="GO:0022857">
    <property type="term" value="F:transmembrane transporter activity"/>
    <property type="evidence" value="ECO:0007669"/>
    <property type="project" value="InterPro"/>
</dbReference>
<reference evidence="8" key="1">
    <citation type="submission" date="2022-10" db="EMBL/GenBank/DDBJ databases">
        <authorList>
            <person name="Koch H."/>
        </authorList>
    </citation>
    <scope>NUCLEOTIDE SEQUENCE</scope>
    <source>
        <strain evidence="8">DNF</strain>
    </source>
</reference>
<feature type="domain" description="Multidrug resistance protein MdtA-like C-terminal permuted SH3" evidence="7">
    <location>
        <begin position="304"/>
        <end position="365"/>
    </location>
</feature>
<dbReference type="GO" id="GO:0030313">
    <property type="term" value="C:cell envelope"/>
    <property type="evidence" value="ECO:0007669"/>
    <property type="project" value="UniProtKB-SubCell"/>
</dbReference>
<dbReference type="FunFam" id="2.40.420.20:FF:000001">
    <property type="entry name" value="Efflux RND transporter periplasmic adaptor subunit"/>
    <property type="match status" value="1"/>
</dbReference>
<evidence type="ECO:0000313" key="8">
    <source>
        <dbReference type="EMBL" id="CAI4029630.1"/>
    </source>
</evidence>
<dbReference type="InterPro" id="IPR058625">
    <property type="entry name" value="MdtA-like_BSH"/>
</dbReference>
<feature type="domain" description="Multidrug resistance protein MdtA-like barrel-sandwich hybrid" evidence="5">
    <location>
        <begin position="64"/>
        <end position="204"/>
    </location>
</feature>
<dbReference type="GO" id="GO:0005886">
    <property type="term" value="C:plasma membrane"/>
    <property type="evidence" value="ECO:0007669"/>
    <property type="project" value="TreeGrafter"/>
</dbReference>
<dbReference type="InterPro" id="IPR058627">
    <property type="entry name" value="MdtA-like_C"/>
</dbReference>
<dbReference type="AlphaFoldDB" id="A0AA86K8C0"/>
<dbReference type="InterPro" id="IPR058624">
    <property type="entry name" value="MdtA-like_HH"/>
</dbReference>
<feature type="domain" description="Multidrug resistance protein MdtA-like alpha-helical hairpin" evidence="4">
    <location>
        <begin position="105"/>
        <end position="174"/>
    </location>
</feature>
<dbReference type="KEGG" id="nti:DNFV4_00048"/>
<keyword evidence="9" id="KW-1185">Reference proteome</keyword>
<feature type="domain" description="Multidrug resistance protein MdtA-like beta-barrel" evidence="6">
    <location>
        <begin position="210"/>
        <end position="296"/>
    </location>
</feature>
<dbReference type="PANTHER" id="PTHR30158">
    <property type="entry name" value="ACRA/E-RELATED COMPONENT OF DRUG EFFLUX TRANSPORTER"/>
    <property type="match status" value="1"/>
</dbReference>
<evidence type="ECO:0000259" key="5">
    <source>
        <dbReference type="Pfam" id="PF25917"/>
    </source>
</evidence>
<name>A0AA86K8C0_9BACT</name>
<gene>
    <name evidence="8" type="ORF">DNFV4_00048</name>
</gene>
<dbReference type="NCBIfam" id="TIGR01730">
    <property type="entry name" value="RND_mfp"/>
    <property type="match status" value="1"/>
</dbReference>
<comment type="similarity">
    <text evidence="2">Belongs to the membrane fusion protein (MFP) (TC 8.A.1) family.</text>
</comment>
<dbReference type="Pfam" id="PF25967">
    <property type="entry name" value="RND-MFP_C"/>
    <property type="match status" value="1"/>
</dbReference>
<dbReference type="Pfam" id="PF25944">
    <property type="entry name" value="Beta-barrel_RND"/>
    <property type="match status" value="1"/>
</dbReference>
<dbReference type="EMBL" id="OX365700">
    <property type="protein sequence ID" value="CAI4029630.1"/>
    <property type="molecule type" value="Genomic_DNA"/>
</dbReference>
<evidence type="ECO:0000256" key="3">
    <source>
        <dbReference type="SAM" id="MobiDB-lite"/>
    </source>
</evidence>
<evidence type="ECO:0000256" key="2">
    <source>
        <dbReference type="ARBA" id="ARBA00009477"/>
    </source>
</evidence>
<feature type="region of interest" description="Disordered" evidence="3">
    <location>
        <begin position="371"/>
        <end position="399"/>
    </location>
</feature>
<evidence type="ECO:0000313" key="9">
    <source>
        <dbReference type="Proteomes" id="UP001179121"/>
    </source>
</evidence>
<dbReference type="Gene3D" id="1.10.287.470">
    <property type="entry name" value="Helix hairpin bin"/>
    <property type="match status" value="1"/>
</dbReference>
<dbReference type="PANTHER" id="PTHR30158:SF3">
    <property type="entry name" value="MULTIDRUG EFFLUX PUMP SUBUNIT ACRA-RELATED"/>
    <property type="match status" value="1"/>
</dbReference>